<dbReference type="PROSITE" id="PS50893">
    <property type="entry name" value="ABC_TRANSPORTER_2"/>
    <property type="match status" value="2"/>
</dbReference>
<feature type="transmembrane region" description="Helical" evidence="10">
    <location>
        <begin position="466"/>
        <end position="483"/>
    </location>
</feature>
<evidence type="ECO:0000256" key="3">
    <source>
        <dbReference type="ARBA" id="ARBA00022692"/>
    </source>
</evidence>
<dbReference type="Pfam" id="PF00664">
    <property type="entry name" value="ABC_membrane"/>
    <property type="match status" value="2"/>
</dbReference>
<keyword evidence="2" id="KW-0813">Transport</keyword>
<dbReference type="PANTHER" id="PTHR24223">
    <property type="entry name" value="ATP-BINDING CASSETTE SUB-FAMILY C"/>
    <property type="match status" value="1"/>
</dbReference>
<feature type="transmembrane region" description="Helical" evidence="10">
    <location>
        <begin position="1115"/>
        <end position="1138"/>
    </location>
</feature>
<feature type="transmembrane region" description="Helical" evidence="10">
    <location>
        <begin position="441"/>
        <end position="460"/>
    </location>
</feature>
<feature type="domain" description="ABC transporter" evidence="11">
    <location>
        <begin position="683"/>
        <end position="918"/>
    </location>
</feature>
<feature type="compositionally biased region" description="Basic and acidic residues" evidence="9">
    <location>
        <begin position="388"/>
        <end position="398"/>
    </location>
</feature>
<evidence type="ECO:0000256" key="1">
    <source>
        <dbReference type="ARBA" id="ARBA00004141"/>
    </source>
</evidence>
<feature type="region of interest" description="Disordered" evidence="9">
    <location>
        <begin position="645"/>
        <end position="670"/>
    </location>
</feature>
<dbReference type="SMART" id="SM00382">
    <property type="entry name" value="AAA"/>
    <property type="match status" value="2"/>
</dbReference>
<evidence type="ECO:0000256" key="7">
    <source>
        <dbReference type="ARBA" id="ARBA00022989"/>
    </source>
</evidence>
<evidence type="ECO:0000259" key="12">
    <source>
        <dbReference type="PROSITE" id="PS50929"/>
    </source>
</evidence>
<dbReference type="InterPro" id="IPR050173">
    <property type="entry name" value="ABC_transporter_C-like"/>
</dbReference>
<dbReference type="CDD" id="cd18596">
    <property type="entry name" value="ABC_6TM_VMR1_D1_like"/>
    <property type="match status" value="1"/>
</dbReference>
<name>A0A9Q5HWP9_SANBA</name>
<dbReference type="SUPFAM" id="SSF52540">
    <property type="entry name" value="P-loop containing nucleoside triphosphate hydrolases"/>
    <property type="match status" value="2"/>
</dbReference>
<feature type="region of interest" description="Disordered" evidence="9">
    <location>
        <begin position="1509"/>
        <end position="1558"/>
    </location>
</feature>
<organism evidence="13 14">
    <name type="scientific">Sanghuangporus baumii</name>
    <name type="common">Phellinus baumii</name>
    <dbReference type="NCBI Taxonomy" id="108892"/>
    <lineage>
        <taxon>Eukaryota</taxon>
        <taxon>Fungi</taxon>
        <taxon>Dikarya</taxon>
        <taxon>Basidiomycota</taxon>
        <taxon>Agaricomycotina</taxon>
        <taxon>Agaricomycetes</taxon>
        <taxon>Hymenochaetales</taxon>
        <taxon>Hymenochaetaceae</taxon>
        <taxon>Sanghuangporus</taxon>
    </lineage>
</organism>
<dbReference type="EMBL" id="LNZH02000193">
    <property type="protein sequence ID" value="OCB87254.1"/>
    <property type="molecule type" value="Genomic_DNA"/>
</dbReference>
<feature type="transmembrane region" description="Helical" evidence="10">
    <location>
        <begin position="20"/>
        <end position="43"/>
    </location>
</feature>
<dbReference type="CDD" id="cd18604">
    <property type="entry name" value="ABC_6TM_VMR1_D2_like"/>
    <property type="match status" value="1"/>
</dbReference>
<dbReference type="InterPro" id="IPR017871">
    <property type="entry name" value="ABC_transporter-like_CS"/>
</dbReference>
<dbReference type="InterPro" id="IPR027417">
    <property type="entry name" value="P-loop_NTPase"/>
</dbReference>
<feature type="transmembrane region" description="Helical" evidence="10">
    <location>
        <begin position="1072"/>
        <end position="1095"/>
    </location>
</feature>
<evidence type="ECO:0000313" key="14">
    <source>
        <dbReference type="Proteomes" id="UP000757232"/>
    </source>
</evidence>
<proteinExistence type="predicted"/>
<dbReference type="InterPro" id="IPR003593">
    <property type="entry name" value="AAA+_ATPase"/>
</dbReference>
<feature type="transmembrane region" description="Helical" evidence="10">
    <location>
        <begin position="153"/>
        <end position="171"/>
    </location>
</feature>
<feature type="transmembrane region" description="Helical" evidence="10">
    <location>
        <begin position="535"/>
        <end position="557"/>
    </location>
</feature>
<dbReference type="FunFam" id="1.20.1560.10:FF:000013">
    <property type="entry name" value="ABC transporter C family member 2"/>
    <property type="match status" value="1"/>
</dbReference>
<dbReference type="GO" id="GO:0016020">
    <property type="term" value="C:membrane"/>
    <property type="evidence" value="ECO:0007669"/>
    <property type="project" value="UniProtKB-SubCell"/>
</dbReference>
<feature type="domain" description="ABC transmembrane type-1" evidence="12">
    <location>
        <begin position="1074"/>
        <end position="1339"/>
    </location>
</feature>
<feature type="domain" description="ABC transmembrane type-1" evidence="12">
    <location>
        <begin position="293"/>
        <end position="594"/>
    </location>
</feature>
<dbReference type="SUPFAM" id="SSF90123">
    <property type="entry name" value="ABC transporter transmembrane region"/>
    <property type="match status" value="2"/>
</dbReference>
<keyword evidence="4" id="KW-0677">Repeat</keyword>
<dbReference type="Pfam" id="PF00005">
    <property type="entry name" value="ABC_tran"/>
    <property type="match status" value="2"/>
</dbReference>
<evidence type="ECO:0000256" key="4">
    <source>
        <dbReference type="ARBA" id="ARBA00022737"/>
    </source>
</evidence>
<evidence type="ECO:0000256" key="6">
    <source>
        <dbReference type="ARBA" id="ARBA00022840"/>
    </source>
</evidence>
<dbReference type="GO" id="GO:0140359">
    <property type="term" value="F:ABC-type transporter activity"/>
    <property type="evidence" value="ECO:0007669"/>
    <property type="project" value="InterPro"/>
</dbReference>
<evidence type="ECO:0000256" key="2">
    <source>
        <dbReference type="ARBA" id="ARBA00022448"/>
    </source>
</evidence>
<dbReference type="Gene3D" id="1.20.1560.10">
    <property type="entry name" value="ABC transporter type 1, transmembrane domain"/>
    <property type="match status" value="2"/>
</dbReference>
<keyword evidence="7 10" id="KW-1133">Transmembrane helix</keyword>
<dbReference type="InterPro" id="IPR011527">
    <property type="entry name" value="ABC1_TM_dom"/>
</dbReference>
<dbReference type="PROSITE" id="PS50929">
    <property type="entry name" value="ABC_TM1F"/>
    <property type="match status" value="2"/>
</dbReference>
<dbReference type="PANTHER" id="PTHR24223:SF415">
    <property type="entry name" value="FI20190P1"/>
    <property type="match status" value="1"/>
</dbReference>
<evidence type="ECO:0000313" key="13">
    <source>
        <dbReference type="EMBL" id="OCB87254.1"/>
    </source>
</evidence>
<feature type="domain" description="ABC transporter" evidence="11">
    <location>
        <begin position="1382"/>
        <end position="1673"/>
    </location>
</feature>
<evidence type="ECO:0000256" key="10">
    <source>
        <dbReference type="SAM" id="Phobius"/>
    </source>
</evidence>
<feature type="transmembrane region" description="Helical" evidence="10">
    <location>
        <begin position="563"/>
        <end position="582"/>
    </location>
</feature>
<feature type="transmembrane region" description="Helical" evidence="10">
    <location>
        <begin position="981"/>
        <end position="1000"/>
    </location>
</feature>
<feature type="compositionally biased region" description="Low complexity" evidence="9">
    <location>
        <begin position="1526"/>
        <end position="1547"/>
    </location>
</feature>
<dbReference type="GO" id="GO:0005524">
    <property type="term" value="F:ATP binding"/>
    <property type="evidence" value="ECO:0007669"/>
    <property type="project" value="UniProtKB-KW"/>
</dbReference>
<evidence type="ECO:0000256" key="9">
    <source>
        <dbReference type="SAM" id="MobiDB-lite"/>
    </source>
</evidence>
<dbReference type="OrthoDB" id="6500128at2759"/>
<gene>
    <name evidence="13" type="ORF">A7U60_g5581</name>
</gene>
<keyword evidence="14" id="KW-1185">Reference proteome</keyword>
<feature type="transmembrane region" description="Helical" evidence="10">
    <location>
        <begin position="183"/>
        <end position="205"/>
    </location>
</feature>
<keyword evidence="8 10" id="KW-0472">Membrane</keyword>
<comment type="subcellular location">
    <subcellularLocation>
        <location evidence="1">Membrane</location>
        <topology evidence="1">Multi-pass membrane protein</topology>
    </subcellularLocation>
</comment>
<evidence type="ECO:0000256" key="8">
    <source>
        <dbReference type="ARBA" id="ARBA00023136"/>
    </source>
</evidence>
<feature type="transmembrane region" description="Helical" evidence="10">
    <location>
        <begin position="1279"/>
        <end position="1299"/>
    </location>
</feature>
<dbReference type="PROSITE" id="PS00211">
    <property type="entry name" value="ABC_TRANSPORTER_1"/>
    <property type="match status" value="2"/>
</dbReference>
<protein>
    <submittedName>
        <fullName evidence="13">Multidrug resistance-associated ABC transporter</fullName>
    </submittedName>
</protein>
<keyword evidence="3 10" id="KW-0812">Transmembrane</keyword>
<evidence type="ECO:0000256" key="5">
    <source>
        <dbReference type="ARBA" id="ARBA00022741"/>
    </source>
</evidence>
<comment type="caution">
    <text evidence="13">The sequence shown here is derived from an EMBL/GenBank/DDBJ whole genome shotgun (WGS) entry which is preliminary data.</text>
</comment>
<feature type="transmembrane region" description="Helical" evidence="10">
    <location>
        <begin position="123"/>
        <end position="141"/>
    </location>
</feature>
<dbReference type="GO" id="GO:0016887">
    <property type="term" value="F:ATP hydrolysis activity"/>
    <property type="evidence" value="ECO:0007669"/>
    <property type="project" value="InterPro"/>
</dbReference>
<feature type="transmembrane region" description="Helical" evidence="10">
    <location>
        <begin position="1181"/>
        <end position="1207"/>
    </location>
</feature>
<dbReference type="Proteomes" id="UP000757232">
    <property type="component" value="Unassembled WGS sequence"/>
</dbReference>
<feature type="compositionally biased region" description="Basic and acidic residues" evidence="9">
    <location>
        <begin position="921"/>
        <end position="931"/>
    </location>
</feature>
<dbReference type="InterPro" id="IPR003439">
    <property type="entry name" value="ABC_transporter-like_ATP-bd"/>
</dbReference>
<keyword evidence="6" id="KW-0067">ATP-binding</keyword>
<reference evidence="13" key="1">
    <citation type="submission" date="2016-06" db="EMBL/GenBank/DDBJ databases">
        <title>Draft Genome sequence of the fungus Inonotus baumii.</title>
        <authorList>
            <person name="Zhu H."/>
            <person name="Lin W."/>
        </authorList>
    </citation>
    <scope>NUCLEOTIDE SEQUENCE</scope>
    <source>
        <strain evidence="13">821</strain>
    </source>
</reference>
<dbReference type="Gene3D" id="3.40.50.300">
    <property type="entry name" value="P-loop containing nucleotide triphosphate hydrolases"/>
    <property type="match status" value="2"/>
</dbReference>
<sequence length="1695" mass="188980">MFFCPSSNPFNIEDTCIITTWSAFAPFGLVTVYLFCLSSVRVFRRSIPFSSPLKEFLTLEEAEALDYDESKPKDAPADGPVRKRPPFWFTIILIVFGLIETGSWLAVGAFIFATEGKDTREGILAFFFAATWLYASLSPALKPSVGPPYDLFALYLVHFVGASLMLGGVVFDRTVYGDPTPPCLFLFGLIINLTVAFGLLILALSRPLNDPIILKRVGKNVSPEDFTTLWGWLTFRWVNPLIKKGMNVTLKEEDVWDLSVTMQARPTFRKFSTLDQKRGLLWKILAANSKDIILDFIGTLASVFCNYLGPFFLKGIIDAIDSGLPSSIARAYFFAVLIFGSQVLKAEADLQHLWYGRRASVRIRSQLISAIYDKALKRKDQSGIVNKQGEEKGDEKKREGKKRKTKEDKGDEAKAGADIGKIVNLMAGDANRVAMVISGMYLIYAAPFEIVIASVFLYQLLGTSAFAGFAVLFLVWRLSNFLAHRAVRIQKGVLAAKDKRMSVVSELLGALKFIKFSAWEDRWIAGIQDSRAKELIWLIVWSTAPILVSVLSFLAYVSCGNDLTVGTAFTAITLFFMIRFPLNVIPTRIIKILQARVAMQRIETFLNEDEVGSQVSTLKEDVKKEFSDVMVLGLDNATLKWNTVEKQRSSDKTSKGKDNNPKTKGDTERDIEADIAYTLQSDITQEETAAVGQDHAFELRDISVLFPEGALSVVIGPTASGKTALLLALLGEMTLTKGRILMHKNIHSVYENGLTHSISYAAQTPWLQHQSIKENILFGAPFEPERYAAVLDACALRPDLVIFEDGDETEIGVRGVSLSGGQKARVALARAIYARSKFVLLDDPLSAVDSHTARHLFRKLLMGPLLKNRTVILVTHHVELVLPGAYYLVRMLDGRIELQGTVKELRESGVLDAIASEEGYEEHREGEQKADEGEEQGPPCEGDFGGSVTTNESKQSRKLVDDEERETGSVKWRIYKTYLRASTYWTWSILLFLLVCVQGLRFTEKYWIKIWGEAYGKGKSVLFTHLFTSNAVKERHNVVPGSFLARHFLEAHQSFSSIGFGDHIPPVQEKPLFYVTVYALIGFLIVTISVTSTAVQYTGAFYASRTLFSQMLRTVVRAVSVAVLLVILLLIIFLPQLLKDMRWLDTTPTGRSLNRFSKDIETVDSNLASSLQSVNQSFASFLTSLVIIISVFPPFVIPAIFIGYFYYKLAIGYLNTGRDLRRMESTTRSPIFSGFAELLEGIVTVRAFSAEPHFMNRLYHKIDLTSQMFYHFWMTNRWVHLRFGLLSSFAVFCTTMFALSSSQVTHPGWAGWAGLCITTAMQSTYNVYWVCRSWTQLELDLNSVERVVEYFDLPQEPPAVVENSRPPAHWPSSSGPNEEKLVELKELVIRYAPDLPAVLHQVSFKLRARERVGLLGRTGSGKSTLAMSLLRFTDPAEGQIIIDGIDITTIGVNDLRSRLTFIPQDATLFSGTVRDNLDPFGDHSDLECMDALRRVQMVSESTIASQFSSRAPSIRKVEREDNGVTAVESSEPVGSGSVSPSRAPSGSTTLAGENGNTHEKTEIFLDTEVSSGGLNFSAGQRQLIAMARALLRRSAVVILDEATSSIDFATDAKIQRTIREEFSDSLLLTIAHRLRTVIDYDRLLVLDAGRVVEFDTPYNLIRKEGGIFRGMCMKSGNFTELEQTAKAKAELDTLL</sequence>
<evidence type="ECO:0000259" key="11">
    <source>
        <dbReference type="PROSITE" id="PS50893"/>
    </source>
</evidence>
<feature type="region of interest" description="Disordered" evidence="9">
    <location>
        <begin position="918"/>
        <end position="962"/>
    </location>
</feature>
<dbReference type="InterPro" id="IPR036640">
    <property type="entry name" value="ABC1_TM_sf"/>
</dbReference>
<dbReference type="CDD" id="cd03250">
    <property type="entry name" value="ABCC_MRP_domain1"/>
    <property type="match status" value="1"/>
</dbReference>
<accession>A0A9Q5HWP9</accession>
<dbReference type="CDD" id="cd03244">
    <property type="entry name" value="ABCC_MRP_domain2"/>
    <property type="match status" value="1"/>
</dbReference>
<feature type="region of interest" description="Disordered" evidence="9">
    <location>
        <begin position="386"/>
        <end position="412"/>
    </location>
</feature>
<keyword evidence="5" id="KW-0547">Nucleotide-binding</keyword>
<feature type="transmembrane region" description="Helical" evidence="10">
    <location>
        <begin position="87"/>
        <end position="111"/>
    </location>
</feature>